<dbReference type="PROSITE" id="PS00141">
    <property type="entry name" value="ASP_PROTEASE"/>
    <property type="match status" value="1"/>
</dbReference>
<feature type="region of interest" description="Disordered" evidence="2">
    <location>
        <begin position="399"/>
        <end position="493"/>
    </location>
</feature>
<dbReference type="GO" id="GO:0004190">
    <property type="term" value="F:aspartic-type endopeptidase activity"/>
    <property type="evidence" value="ECO:0007669"/>
    <property type="project" value="UniProtKB-KW"/>
</dbReference>
<feature type="compositionally biased region" description="Gly residues" evidence="2">
    <location>
        <begin position="478"/>
        <end position="493"/>
    </location>
</feature>
<evidence type="ECO:0000256" key="3">
    <source>
        <dbReference type="SAM" id="SignalP"/>
    </source>
</evidence>
<feature type="compositionally biased region" description="Low complexity" evidence="2">
    <location>
        <begin position="415"/>
        <end position="435"/>
    </location>
</feature>
<gene>
    <name evidence="5" type="ORF">G6M90_00g029640</name>
</gene>
<dbReference type="EMBL" id="CP058932">
    <property type="protein sequence ID" value="QLI63526.1"/>
    <property type="molecule type" value="Genomic_DNA"/>
</dbReference>
<reference evidence="5 6" key="1">
    <citation type="submission" date="2020-07" db="EMBL/GenBank/DDBJ databases">
        <title>Telomere length de novo assembly of all 7 chromosomes of the fungus, Metarhizium brunneum, using a novel assembly pipeline.</title>
        <authorList>
            <person name="Saud z."/>
            <person name="Kortsinoglou A."/>
            <person name="Kouvelis V.N."/>
            <person name="Butt T.M."/>
        </authorList>
    </citation>
    <scope>NUCLEOTIDE SEQUENCE [LARGE SCALE GENOMIC DNA]</scope>
    <source>
        <strain evidence="5 6">4556</strain>
    </source>
</reference>
<dbReference type="InterPro" id="IPR021109">
    <property type="entry name" value="Peptidase_aspartic_dom_sf"/>
</dbReference>
<evidence type="ECO:0000313" key="5">
    <source>
        <dbReference type="EMBL" id="QLI63526.1"/>
    </source>
</evidence>
<evidence type="ECO:0000256" key="2">
    <source>
        <dbReference type="SAM" id="MobiDB-lite"/>
    </source>
</evidence>
<keyword evidence="1" id="KW-0378">Hydrolase</keyword>
<feature type="compositionally biased region" description="Gly residues" evidence="2">
    <location>
        <begin position="436"/>
        <end position="470"/>
    </location>
</feature>
<feature type="domain" description="Peptidase A1" evidence="4">
    <location>
        <begin position="45"/>
        <end position="539"/>
    </location>
</feature>
<dbReference type="KEGG" id="mbrn:26245842"/>
<dbReference type="Pfam" id="PF00026">
    <property type="entry name" value="Asp"/>
    <property type="match status" value="1"/>
</dbReference>
<keyword evidence="6" id="KW-1185">Reference proteome</keyword>
<keyword evidence="1" id="KW-0645">Protease</keyword>
<feature type="compositionally biased region" description="Gly residues" evidence="2">
    <location>
        <begin position="405"/>
        <end position="414"/>
    </location>
</feature>
<dbReference type="OrthoDB" id="771136at2759"/>
<dbReference type="InterPro" id="IPR001969">
    <property type="entry name" value="Aspartic_peptidase_AS"/>
</dbReference>
<protein>
    <recommendedName>
        <fullName evidence="4">Peptidase A1 domain-containing protein</fullName>
    </recommendedName>
</protein>
<keyword evidence="1" id="KW-0064">Aspartyl protease</keyword>
<accession>A0A7D5YXS8</accession>
<dbReference type="GO" id="GO:0006508">
    <property type="term" value="P:proteolysis"/>
    <property type="evidence" value="ECO:0007669"/>
    <property type="project" value="InterPro"/>
</dbReference>
<evidence type="ECO:0000259" key="4">
    <source>
        <dbReference type="PROSITE" id="PS51767"/>
    </source>
</evidence>
<sequence>MKVIYLTCWLSSPLLLVSSQATAQPGGNLEVSEIQKITDASQGGFRPFIEFSVAGQVMRGLLDTGSSDLNIPKTGSEFCRGEGEQCDGRTTGFKAGSLDVNKNKTDIRDLNIPLNATFTGGAAFVGTFIESSLQVTPGGKEVPVRMGLVESGGVPPGQVSFPVMGIGPIQGESAKDPYPNVPARFKQDDLSKSNAYGLYLGDFRSPNNGSLVWGGFDAAKFEGELKAAPLLKPDGDSLPAFVVDFSSVGLAPSRDTDQGNNSQGRPNRQKSAVSESDDSIPWSGEFKTSAFTSRRLDNARVPSYAHTSQSLSTRDLLQRQQRGNLLSNDAPPVAWLDTGVPEIILSGGTLDALGRRLGARPGPQGEFLADCNRIRGMDLTLGMNQDNVQVRVPLDSIIVAPDPGSGAGEPGNAGRGNSRQPQRGRNQRGPNKGQNNGKGRGGNRQGGNQQGGNQQGGNQQGGNQQGGNQQGGNTPNGNGQGGNDNIGSGTSPGAGAGTCQLAIAPVQGNGPTDIPVLGAPALQSMYVVFDMDSKALMIAQAKMNETRTDIREYIPGGGS</sequence>
<dbReference type="Gene3D" id="2.40.70.10">
    <property type="entry name" value="Acid Proteases"/>
    <property type="match status" value="2"/>
</dbReference>
<dbReference type="GeneID" id="26245842"/>
<feature type="region of interest" description="Disordered" evidence="2">
    <location>
        <begin position="252"/>
        <end position="281"/>
    </location>
</feature>
<dbReference type="SUPFAM" id="SSF50630">
    <property type="entry name" value="Acid proteases"/>
    <property type="match status" value="2"/>
</dbReference>
<keyword evidence="3" id="KW-0732">Signal</keyword>
<dbReference type="Proteomes" id="UP000510686">
    <property type="component" value="Chromosome 1"/>
</dbReference>
<evidence type="ECO:0000313" key="6">
    <source>
        <dbReference type="Proteomes" id="UP000510686"/>
    </source>
</evidence>
<dbReference type="PROSITE" id="PS51767">
    <property type="entry name" value="PEPTIDASE_A1"/>
    <property type="match status" value="1"/>
</dbReference>
<dbReference type="AlphaFoldDB" id="A0A7D5YXS8"/>
<feature type="signal peptide" evidence="3">
    <location>
        <begin position="1"/>
        <end position="23"/>
    </location>
</feature>
<dbReference type="RefSeq" id="XP_014541207.2">
    <property type="nucleotide sequence ID" value="XM_014685721.2"/>
</dbReference>
<dbReference type="InterPro" id="IPR033121">
    <property type="entry name" value="PEPTIDASE_A1"/>
</dbReference>
<name>A0A7D5YXS8_9HYPO</name>
<feature type="chain" id="PRO_5028880860" description="Peptidase A1 domain-containing protein" evidence="3">
    <location>
        <begin position="24"/>
        <end position="559"/>
    </location>
</feature>
<evidence type="ECO:0000256" key="1">
    <source>
        <dbReference type="ARBA" id="ARBA00022750"/>
    </source>
</evidence>
<organism evidence="5 6">
    <name type="scientific">Metarhizium brunneum</name>
    <dbReference type="NCBI Taxonomy" id="500148"/>
    <lineage>
        <taxon>Eukaryota</taxon>
        <taxon>Fungi</taxon>
        <taxon>Dikarya</taxon>
        <taxon>Ascomycota</taxon>
        <taxon>Pezizomycotina</taxon>
        <taxon>Sordariomycetes</taxon>
        <taxon>Hypocreomycetidae</taxon>
        <taxon>Hypocreales</taxon>
        <taxon>Clavicipitaceae</taxon>
        <taxon>Metarhizium</taxon>
    </lineage>
</organism>
<feature type="compositionally biased region" description="Polar residues" evidence="2">
    <location>
        <begin position="258"/>
        <end position="274"/>
    </location>
</feature>
<proteinExistence type="predicted"/>